<evidence type="ECO:0008006" key="3">
    <source>
        <dbReference type="Google" id="ProtNLM"/>
    </source>
</evidence>
<dbReference type="GeneID" id="54566224"/>
<organism evidence="1 2">
    <name type="scientific">Zasmidium cellare ATCC 36951</name>
    <dbReference type="NCBI Taxonomy" id="1080233"/>
    <lineage>
        <taxon>Eukaryota</taxon>
        <taxon>Fungi</taxon>
        <taxon>Dikarya</taxon>
        <taxon>Ascomycota</taxon>
        <taxon>Pezizomycotina</taxon>
        <taxon>Dothideomycetes</taxon>
        <taxon>Dothideomycetidae</taxon>
        <taxon>Mycosphaerellales</taxon>
        <taxon>Mycosphaerellaceae</taxon>
        <taxon>Zasmidium</taxon>
    </lineage>
</organism>
<proteinExistence type="predicted"/>
<evidence type="ECO:0000313" key="1">
    <source>
        <dbReference type="EMBL" id="KAF2165888.1"/>
    </source>
</evidence>
<protein>
    <recommendedName>
        <fullName evidence="3">F-box domain-containing protein</fullName>
    </recommendedName>
</protein>
<dbReference type="OrthoDB" id="3650741at2759"/>
<dbReference type="RefSeq" id="XP_033666777.1">
    <property type="nucleotide sequence ID" value="XM_033812952.1"/>
</dbReference>
<gene>
    <name evidence="1" type="ORF">M409DRAFT_55261</name>
</gene>
<evidence type="ECO:0000313" key="2">
    <source>
        <dbReference type="Proteomes" id="UP000799537"/>
    </source>
</evidence>
<reference evidence="1" key="1">
    <citation type="journal article" date="2020" name="Stud. Mycol.">
        <title>101 Dothideomycetes genomes: a test case for predicting lifestyles and emergence of pathogens.</title>
        <authorList>
            <person name="Haridas S."/>
            <person name="Albert R."/>
            <person name="Binder M."/>
            <person name="Bloem J."/>
            <person name="Labutti K."/>
            <person name="Salamov A."/>
            <person name="Andreopoulos B."/>
            <person name="Baker S."/>
            <person name="Barry K."/>
            <person name="Bills G."/>
            <person name="Bluhm B."/>
            <person name="Cannon C."/>
            <person name="Castanera R."/>
            <person name="Culley D."/>
            <person name="Daum C."/>
            <person name="Ezra D."/>
            <person name="Gonzalez J."/>
            <person name="Henrissat B."/>
            <person name="Kuo A."/>
            <person name="Liang C."/>
            <person name="Lipzen A."/>
            <person name="Lutzoni F."/>
            <person name="Magnuson J."/>
            <person name="Mondo S."/>
            <person name="Nolan M."/>
            <person name="Ohm R."/>
            <person name="Pangilinan J."/>
            <person name="Park H.-J."/>
            <person name="Ramirez L."/>
            <person name="Alfaro M."/>
            <person name="Sun H."/>
            <person name="Tritt A."/>
            <person name="Yoshinaga Y."/>
            <person name="Zwiers L.-H."/>
            <person name="Turgeon B."/>
            <person name="Goodwin S."/>
            <person name="Spatafora J."/>
            <person name="Crous P."/>
            <person name="Grigoriev I."/>
        </authorList>
    </citation>
    <scope>NUCLEOTIDE SEQUENCE</scope>
    <source>
        <strain evidence="1">ATCC 36951</strain>
    </source>
</reference>
<sequence length="374" mass="42887">MLSAEVCAWSGKDPLSLHSSSDETSLRYAWHSTPHDAFSQLPQTATYFPLRPPPPPQDSSTTLLRTHLFNLPQELHDLIFAYTFTPPTALTIPLDETYALPAILQVSRHTRSRILKTYYHGNVFEPNEAKDVWRFSNAVPDEVREGVRRGVEEAWEGKGKAAYYLSVGREMLWYAWRTEGELGRVATRKEKESLDGRVGGTFFLLFTRTQRKLPALPSRLNLPQAAATMAATPHTNHTYSLRWQLIRLPQELRDIIFSYTFTIPAGTLNLINKNYKPPSILQVSHATRHRLLEPYYCRNAFWVMFTRPEDLVKWYLAQPKDWRFTMKLRIPGGGGVRWPRNTIDLEVLGRLVRVGEAGEGSSFETAWEKLSLSQ</sequence>
<dbReference type="AlphaFoldDB" id="A0A6A6CI82"/>
<dbReference type="Proteomes" id="UP000799537">
    <property type="component" value="Unassembled WGS sequence"/>
</dbReference>
<keyword evidence="2" id="KW-1185">Reference proteome</keyword>
<accession>A0A6A6CI82</accession>
<dbReference type="EMBL" id="ML993598">
    <property type="protein sequence ID" value="KAF2165888.1"/>
    <property type="molecule type" value="Genomic_DNA"/>
</dbReference>
<name>A0A6A6CI82_ZASCE</name>